<dbReference type="Proteomes" id="UP001519345">
    <property type="component" value="Unassembled WGS sequence"/>
</dbReference>
<evidence type="ECO:0000256" key="2">
    <source>
        <dbReference type="ARBA" id="ARBA00023002"/>
    </source>
</evidence>
<dbReference type="PANTHER" id="PTHR24321:SF8">
    <property type="entry name" value="ESTRADIOL 17-BETA-DEHYDROGENASE 8-RELATED"/>
    <property type="match status" value="1"/>
</dbReference>
<dbReference type="PRINTS" id="PR00081">
    <property type="entry name" value="GDHRDH"/>
</dbReference>
<evidence type="ECO:0000313" key="3">
    <source>
        <dbReference type="EMBL" id="MBP1971523.1"/>
    </source>
</evidence>
<proteinExistence type="inferred from homology"/>
<reference evidence="3 4" key="1">
    <citation type="submission" date="2021-03" db="EMBL/GenBank/DDBJ databases">
        <title>Genomic Encyclopedia of Type Strains, Phase IV (KMG-IV): sequencing the most valuable type-strain genomes for metagenomic binning, comparative biology and taxonomic classification.</title>
        <authorList>
            <person name="Goeker M."/>
        </authorList>
    </citation>
    <scope>NUCLEOTIDE SEQUENCE [LARGE SCALE GENOMIC DNA]</scope>
    <source>
        <strain evidence="3 4">DSM 25609</strain>
    </source>
</reference>
<evidence type="ECO:0000313" key="4">
    <source>
        <dbReference type="Proteomes" id="UP001519345"/>
    </source>
</evidence>
<evidence type="ECO:0000256" key="1">
    <source>
        <dbReference type="ARBA" id="ARBA00006484"/>
    </source>
</evidence>
<dbReference type="EMBL" id="JAGGKX010000028">
    <property type="protein sequence ID" value="MBP1971523.1"/>
    <property type="molecule type" value="Genomic_DNA"/>
</dbReference>
<dbReference type="InterPro" id="IPR036291">
    <property type="entry name" value="NAD(P)-bd_dom_sf"/>
</dbReference>
<dbReference type="InterPro" id="IPR002347">
    <property type="entry name" value="SDR_fam"/>
</dbReference>
<gene>
    <name evidence="3" type="ORF">J2Z83_003674</name>
</gene>
<dbReference type="SUPFAM" id="SSF51735">
    <property type="entry name" value="NAD(P)-binding Rossmann-fold domains"/>
    <property type="match status" value="1"/>
</dbReference>
<keyword evidence="2" id="KW-0560">Oxidoreductase</keyword>
<keyword evidence="4" id="KW-1185">Reference proteome</keyword>
<organism evidence="3 4">
    <name type="scientific">Virgibacillus natechei</name>
    <dbReference type="NCBI Taxonomy" id="1216297"/>
    <lineage>
        <taxon>Bacteria</taxon>
        <taxon>Bacillati</taxon>
        <taxon>Bacillota</taxon>
        <taxon>Bacilli</taxon>
        <taxon>Bacillales</taxon>
        <taxon>Bacillaceae</taxon>
        <taxon>Virgibacillus</taxon>
    </lineage>
</organism>
<dbReference type="CDD" id="cd05233">
    <property type="entry name" value="SDR_c"/>
    <property type="match status" value="1"/>
</dbReference>
<dbReference type="PRINTS" id="PR00080">
    <property type="entry name" value="SDRFAMILY"/>
</dbReference>
<accession>A0ABS4IKN1</accession>
<comment type="caution">
    <text evidence="3">The sequence shown here is derived from an EMBL/GenBank/DDBJ whole genome shotgun (WGS) entry which is preliminary data.</text>
</comment>
<dbReference type="PANTHER" id="PTHR24321">
    <property type="entry name" value="DEHYDROGENASES, SHORT CHAIN"/>
    <property type="match status" value="1"/>
</dbReference>
<dbReference type="Pfam" id="PF13561">
    <property type="entry name" value="adh_short_C2"/>
    <property type="match status" value="1"/>
</dbReference>
<name>A0ABS4IKN1_9BACI</name>
<dbReference type="RefSeq" id="WP_209464556.1">
    <property type="nucleotide sequence ID" value="NZ_CP110224.1"/>
</dbReference>
<comment type="similarity">
    <text evidence="1">Belongs to the short-chain dehydrogenases/reductases (SDR) family.</text>
</comment>
<dbReference type="Gene3D" id="3.40.50.720">
    <property type="entry name" value="NAD(P)-binding Rossmann-like Domain"/>
    <property type="match status" value="1"/>
</dbReference>
<protein>
    <submittedName>
        <fullName evidence="3">NAD(P)-dependent dehydrogenase (Short-subunit alcohol dehydrogenase family)</fullName>
    </submittedName>
</protein>
<sequence>MYFDLTGKVAFVVGTAQGMGEGVLRRFVGAGAYVIGTDIKAELGQEVADSLPGKCEFHQLDVTDEMAVKSIMENVKEKHGRIDILVNCAGTITPEIPVEDLEMKDVRKVMDVNYFGTFHTIKYALPIMPDKSAIVNTSSLGDIAAMPGYGAYGPSKAAITNLTKTVAMEQAHRGLRCNCISPGSMNTPMLYAEGVETEVKVAKYAWPLGRFMEPEEAVAIIHALSADDCLYLTGQNIIIDGGYMAGTSPAGLAKWAE</sequence>